<evidence type="ECO:0000259" key="5">
    <source>
        <dbReference type="PROSITE" id="PS51898"/>
    </source>
</evidence>
<name>A0A7C3CC71_9PROT</name>
<organism evidence="6">
    <name type="scientific">Hellea balneolensis</name>
    <dbReference type="NCBI Taxonomy" id="287478"/>
    <lineage>
        <taxon>Bacteria</taxon>
        <taxon>Pseudomonadati</taxon>
        <taxon>Pseudomonadota</taxon>
        <taxon>Alphaproteobacteria</taxon>
        <taxon>Maricaulales</taxon>
        <taxon>Robiginitomaculaceae</taxon>
        <taxon>Hellea</taxon>
    </lineage>
</organism>
<dbReference type="InterPro" id="IPR011010">
    <property type="entry name" value="DNA_brk_join_enz"/>
</dbReference>
<dbReference type="GO" id="GO:0015074">
    <property type="term" value="P:DNA integration"/>
    <property type="evidence" value="ECO:0007669"/>
    <property type="project" value="UniProtKB-KW"/>
</dbReference>
<evidence type="ECO:0000313" key="6">
    <source>
        <dbReference type="EMBL" id="HFB54945.1"/>
    </source>
</evidence>
<keyword evidence="4" id="KW-0233">DNA recombination</keyword>
<dbReference type="PANTHER" id="PTHR30349">
    <property type="entry name" value="PHAGE INTEGRASE-RELATED"/>
    <property type="match status" value="1"/>
</dbReference>
<dbReference type="EMBL" id="DRMN01000225">
    <property type="protein sequence ID" value="HFB54945.1"/>
    <property type="molecule type" value="Genomic_DNA"/>
</dbReference>
<protein>
    <submittedName>
        <fullName evidence="6">Integrase</fullName>
    </submittedName>
</protein>
<evidence type="ECO:0000256" key="1">
    <source>
        <dbReference type="ARBA" id="ARBA00008857"/>
    </source>
</evidence>
<dbReference type="Gene3D" id="1.10.443.10">
    <property type="entry name" value="Intergrase catalytic core"/>
    <property type="match status" value="1"/>
</dbReference>
<dbReference type="GO" id="GO:0003677">
    <property type="term" value="F:DNA binding"/>
    <property type="evidence" value="ECO:0007669"/>
    <property type="project" value="UniProtKB-KW"/>
</dbReference>
<comment type="similarity">
    <text evidence="1">Belongs to the 'phage' integrase family.</text>
</comment>
<accession>A0A7C3CC71</accession>
<dbReference type="InterPro" id="IPR013762">
    <property type="entry name" value="Integrase-like_cat_sf"/>
</dbReference>
<dbReference type="GO" id="GO:0006310">
    <property type="term" value="P:DNA recombination"/>
    <property type="evidence" value="ECO:0007669"/>
    <property type="project" value="UniProtKB-KW"/>
</dbReference>
<dbReference type="Proteomes" id="UP000886042">
    <property type="component" value="Unassembled WGS sequence"/>
</dbReference>
<keyword evidence="2" id="KW-0229">DNA integration</keyword>
<keyword evidence="3" id="KW-0238">DNA-binding</keyword>
<sequence length="370" mass="42704">MAYGYRYKPAERLAREESPEALLERVERLIAQSGGNKVAHVAEVDALLGGTAAPSRASTKVSKAFALYLKDIAFDDQYNKSPRQQYSWEKTKRTSINYFIDLMGDIDMEDITREHVITYRNWWKKRMMVSPANPKPAKPNTANRHIGNMRTLYAAFFKYYGDENRQNPFRNVFFKGETKSSVAPFDNKWVQERILRPGLFNDLRIELKVMIYVLIETGARMSEICNLMPDDIRLGEDVPYIAIQSRQNRELKTPDSEREIPLVGVALEAMKLCPNGFDHYRDKGELVSANLMKAFRTRELLPTRNHVIYSLRHSFEKRMLEAGLDYALRCTLMGHKNDRPAYGDGGSMEYRRDELLKIAHPFSTRLTAVS</sequence>
<comment type="caution">
    <text evidence="6">The sequence shown here is derived from an EMBL/GenBank/DDBJ whole genome shotgun (WGS) entry which is preliminary data.</text>
</comment>
<dbReference type="SUPFAM" id="SSF56349">
    <property type="entry name" value="DNA breaking-rejoining enzymes"/>
    <property type="match status" value="1"/>
</dbReference>
<proteinExistence type="inferred from homology"/>
<reference evidence="6" key="1">
    <citation type="journal article" date="2020" name="mSystems">
        <title>Genome- and Community-Level Interaction Insights into Carbon Utilization and Element Cycling Functions of Hydrothermarchaeota in Hydrothermal Sediment.</title>
        <authorList>
            <person name="Zhou Z."/>
            <person name="Liu Y."/>
            <person name="Xu W."/>
            <person name="Pan J."/>
            <person name="Luo Z.H."/>
            <person name="Li M."/>
        </authorList>
    </citation>
    <scope>NUCLEOTIDE SEQUENCE [LARGE SCALE GENOMIC DNA]</scope>
    <source>
        <strain evidence="6">HyVt-489</strain>
    </source>
</reference>
<dbReference type="PANTHER" id="PTHR30349:SF41">
    <property type="entry name" value="INTEGRASE_RECOMBINASE PROTEIN MJ0367-RELATED"/>
    <property type="match status" value="1"/>
</dbReference>
<evidence type="ECO:0000256" key="2">
    <source>
        <dbReference type="ARBA" id="ARBA00022908"/>
    </source>
</evidence>
<dbReference type="InterPro" id="IPR050090">
    <property type="entry name" value="Tyrosine_recombinase_XerCD"/>
</dbReference>
<dbReference type="InterPro" id="IPR002104">
    <property type="entry name" value="Integrase_catalytic"/>
</dbReference>
<gene>
    <name evidence="6" type="ORF">ENJ46_03390</name>
</gene>
<feature type="domain" description="Tyr recombinase" evidence="5">
    <location>
        <begin position="180"/>
        <end position="370"/>
    </location>
</feature>
<dbReference type="InterPro" id="IPR010998">
    <property type="entry name" value="Integrase_recombinase_N"/>
</dbReference>
<dbReference type="PROSITE" id="PS51898">
    <property type="entry name" value="TYR_RECOMBINASE"/>
    <property type="match status" value="1"/>
</dbReference>
<dbReference type="Gene3D" id="1.10.150.130">
    <property type="match status" value="1"/>
</dbReference>
<dbReference type="AlphaFoldDB" id="A0A7C3CC71"/>
<evidence type="ECO:0000256" key="3">
    <source>
        <dbReference type="ARBA" id="ARBA00023125"/>
    </source>
</evidence>
<dbReference type="Pfam" id="PF00589">
    <property type="entry name" value="Phage_integrase"/>
    <property type="match status" value="1"/>
</dbReference>
<evidence type="ECO:0000256" key="4">
    <source>
        <dbReference type="ARBA" id="ARBA00023172"/>
    </source>
</evidence>